<accession>A0A2W1BQI3</accession>
<dbReference type="EMBL" id="KZ149952">
    <property type="protein sequence ID" value="PZC76571.1"/>
    <property type="molecule type" value="Genomic_DNA"/>
</dbReference>
<sequence length="365" mass="41143">MTRSDFISVIFKIITKISFCQIYLLSNPRRNVRLLSEIVKSLYLNMFDLKKRKLWLNLYLACRGPKMMKLMPSCVKGSDDKDSLKEPYPEFDITGFLKWYLKSIFPKAEETLILDVLANKDNNVQKASEELIGMGFNKKETIVQQKKEATPLPQKKVVTIMKTMAEKEELKENLQKKYSAIAERVISLALESVDYNEERAEQMLNAVLQEEAAPKVTKVEVKDTRTVTLEPKKGFHAEVRSPSPAPAPPASRRIKTWTEHLKPILKTSSSVEAKFKSQYCSPTKGPNPSLRQGPKDSLLLEDYMPWTGPDPELRSGQSVKTEGPEPRDRPFNLARGPSGLAKGPAGIAKGSLYQKLSKKSAKIIG</sequence>
<feature type="region of interest" description="Disordered" evidence="2">
    <location>
        <begin position="300"/>
        <end position="347"/>
    </location>
</feature>
<evidence type="ECO:0000313" key="3">
    <source>
        <dbReference type="EMBL" id="PZC76571.1"/>
    </source>
</evidence>
<protein>
    <recommendedName>
        <fullName evidence="5">CUE domain-containing protein</fullName>
    </recommendedName>
</protein>
<name>A0A2W1BQI3_HELAM</name>
<reference evidence="3 4" key="1">
    <citation type="journal article" date="2017" name="BMC Biol.">
        <title>Genomic innovations, transcriptional plasticity and gene loss underlying the evolution and divergence of two highly polyphagous and invasive Helicoverpa pest species.</title>
        <authorList>
            <person name="Pearce S.L."/>
            <person name="Clarke D.F."/>
            <person name="East P.D."/>
            <person name="Elfekih S."/>
            <person name="Gordon K.H."/>
            <person name="Jermiin L.S."/>
            <person name="McGaughran A."/>
            <person name="Oakeshott J.G."/>
            <person name="Papanikolaou A."/>
            <person name="Perera O.P."/>
            <person name="Rane R.V."/>
            <person name="Richards S."/>
            <person name="Tay W.T."/>
            <person name="Walsh T.K."/>
            <person name="Anderson A."/>
            <person name="Anderson C.J."/>
            <person name="Asgari S."/>
            <person name="Board P.G."/>
            <person name="Bretschneider A."/>
            <person name="Campbell P.M."/>
            <person name="Chertemps T."/>
            <person name="Christeller J.T."/>
            <person name="Coppin C.W."/>
            <person name="Downes S.J."/>
            <person name="Duan G."/>
            <person name="Farnsworth C.A."/>
            <person name="Good R.T."/>
            <person name="Han L.B."/>
            <person name="Han Y.C."/>
            <person name="Hatje K."/>
            <person name="Horne I."/>
            <person name="Huang Y.P."/>
            <person name="Hughes D.S."/>
            <person name="Jacquin-Joly E."/>
            <person name="James W."/>
            <person name="Jhangiani S."/>
            <person name="Kollmar M."/>
            <person name="Kuwar S.S."/>
            <person name="Li S."/>
            <person name="Liu N.Y."/>
            <person name="Maibeche M.T."/>
            <person name="Miller J.R."/>
            <person name="Montagne N."/>
            <person name="Perry T."/>
            <person name="Qu J."/>
            <person name="Song S.V."/>
            <person name="Sutton G.G."/>
            <person name="Vogel H."/>
            <person name="Walenz B.P."/>
            <person name="Xu W."/>
            <person name="Zhang H.J."/>
            <person name="Zou Z."/>
            <person name="Batterham P."/>
            <person name="Edwards O.R."/>
            <person name="Feyereisen R."/>
            <person name="Gibbs R.A."/>
            <person name="Heckel D.G."/>
            <person name="McGrath A."/>
            <person name="Robin C."/>
            <person name="Scherer S.E."/>
            <person name="Worley K.C."/>
            <person name="Wu Y.D."/>
        </authorList>
    </citation>
    <scope>NUCLEOTIDE SEQUENCE [LARGE SCALE GENOMIC DNA]</scope>
    <source>
        <strain evidence="3">Harm_GR_Male_#8</strain>
        <tissue evidence="3">Whole organism</tissue>
    </source>
</reference>
<evidence type="ECO:0000256" key="1">
    <source>
        <dbReference type="SAM" id="Coils"/>
    </source>
</evidence>
<dbReference type="AlphaFoldDB" id="A0A2W1BQI3"/>
<proteinExistence type="predicted"/>
<keyword evidence="1" id="KW-0175">Coiled coil</keyword>
<gene>
    <name evidence="3" type="primary">HaOG204411</name>
    <name evidence="3" type="ORF">B5X24_HaOG204411</name>
</gene>
<evidence type="ECO:0008006" key="5">
    <source>
        <dbReference type="Google" id="ProtNLM"/>
    </source>
</evidence>
<evidence type="ECO:0000256" key="2">
    <source>
        <dbReference type="SAM" id="MobiDB-lite"/>
    </source>
</evidence>
<dbReference type="Proteomes" id="UP000249218">
    <property type="component" value="Unassembled WGS sequence"/>
</dbReference>
<dbReference type="OrthoDB" id="3045089at2759"/>
<evidence type="ECO:0000313" key="4">
    <source>
        <dbReference type="Proteomes" id="UP000249218"/>
    </source>
</evidence>
<feature type="coiled-coil region" evidence="1">
    <location>
        <begin position="157"/>
        <end position="184"/>
    </location>
</feature>
<dbReference type="CDD" id="cd14279">
    <property type="entry name" value="CUE"/>
    <property type="match status" value="1"/>
</dbReference>
<organism evidence="3 4">
    <name type="scientific">Helicoverpa armigera</name>
    <name type="common">Cotton bollworm</name>
    <name type="synonym">Heliothis armigera</name>
    <dbReference type="NCBI Taxonomy" id="29058"/>
    <lineage>
        <taxon>Eukaryota</taxon>
        <taxon>Metazoa</taxon>
        <taxon>Ecdysozoa</taxon>
        <taxon>Arthropoda</taxon>
        <taxon>Hexapoda</taxon>
        <taxon>Insecta</taxon>
        <taxon>Pterygota</taxon>
        <taxon>Neoptera</taxon>
        <taxon>Endopterygota</taxon>
        <taxon>Lepidoptera</taxon>
        <taxon>Glossata</taxon>
        <taxon>Ditrysia</taxon>
        <taxon>Noctuoidea</taxon>
        <taxon>Noctuidae</taxon>
        <taxon>Heliothinae</taxon>
        <taxon>Helicoverpa</taxon>
    </lineage>
</organism>
<keyword evidence="4" id="KW-1185">Reference proteome</keyword>